<keyword evidence="5" id="KW-1185">Reference proteome</keyword>
<keyword evidence="3" id="KW-0472">Membrane</keyword>
<feature type="transmembrane region" description="Helical" evidence="3">
    <location>
        <begin position="20"/>
        <end position="42"/>
    </location>
</feature>
<accession>A0A511V776</accession>
<proteinExistence type="predicted"/>
<dbReference type="RefSeq" id="WP_146808320.1">
    <property type="nucleotide sequence ID" value="NZ_BJXX01000019.1"/>
</dbReference>
<evidence type="ECO:0000256" key="2">
    <source>
        <dbReference type="ARBA" id="ARBA00023287"/>
    </source>
</evidence>
<evidence type="ECO:0008006" key="6">
    <source>
        <dbReference type="Google" id="ProtNLM"/>
    </source>
</evidence>
<gene>
    <name evidence="4" type="ORF">ADA01nite_04820</name>
</gene>
<protein>
    <recommendedName>
        <fullName evidence="6">Prepilin-type N-terminal cleavage/methylation domain-containing protein</fullName>
    </recommendedName>
</protein>
<dbReference type="AlphaFoldDB" id="A0A511V776"/>
<name>A0A511V776_9BACL</name>
<evidence type="ECO:0000256" key="3">
    <source>
        <dbReference type="SAM" id="Phobius"/>
    </source>
</evidence>
<keyword evidence="3" id="KW-0812">Transmembrane</keyword>
<keyword evidence="3" id="KW-1133">Transmembrane helix</keyword>
<evidence type="ECO:0000313" key="4">
    <source>
        <dbReference type="EMBL" id="GEN33022.1"/>
    </source>
</evidence>
<dbReference type="Proteomes" id="UP000321157">
    <property type="component" value="Unassembled WGS sequence"/>
</dbReference>
<comment type="subcellular location">
    <subcellularLocation>
        <location evidence="1">Cell surface</location>
    </subcellularLocation>
</comment>
<reference evidence="4 5" key="1">
    <citation type="submission" date="2019-07" db="EMBL/GenBank/DDBJ databases">
        <title>Whole genome shotgun sequence of Aneurinibacillus danicus NBRC 102444.</title>
        <authorList>
            <person name="Hosoyama A."/>
            <person name="Uohara A."/>
            <person name="Ohji S."/>
            <person name="Ichikawa N."/>
        </authorList>
    </citation>
    <scope>NUCLEOTIDE SEQUENCE [LARGE SCALE GENOMIC DNA]</scope>
    <source>
        <strain evidence="4 5">NBRC 102444</strain>
    </source>
</reference>
<dbReference type="EMBL" id="BJXX01000019">
    <property type="protein sequence ID" value="GEN33022.1"/>
    <property type="molecule type" value="Genomic_DNA"/>
</dbReference>
<keyword evidence="2" id="KW-0178">Competence</keyword>
<dbReference type="Pfam" id="PF07963">
    <property type="entry name" value="N_methyl"/>
    <property type="match status" value="1"/>
</dbReference>
<comment type="caution">
    <text evidence="4">The sequence shown here is derived from an EMBL/GenBank/DDBJ whole genome shotgun (WGS) entry which is preliminary data.</text>
</comment>
<dbReference type="OrthoDB" id="2679391at2"/>
<evidence type="ECO:0000256" key="1">
    <source>
        <dbReference type="ARBA" id="ARBA00004241"/>
    </source>
</evidence>
<organism evidence="4 5">
    <name type="scientific">Aneurinibacillus danicus</name>
    <dbReference type="NCBI Taxonomy" id="267746"/>
    <lineage>
        <taxon>Bacteria</taxon>
        <taxon>Bacillati</taxon>
        <taxon>Bacillota</taxon>
        <taxon>Bacilli</taxon>
        <taxon>Bacillales</taxon>
        <taxon>Paenibacillaceae</taxon>
        <taxon>Aneurinibacillus group</taxon>
        <taxon>Aneurinibacillus</taxon>
    </lineage>
</organism>
<sequence length="258" mass="29018">MKRFIKNYTSYMRNEAGLTLVELLASITIFILILIPLSSVYVSGITTYGKTQVQTSLRNEADFIIGDIMDKLQNASYFDLDDGTDNTDKSDIFNVLKSGHVVTEANDTAFKKGVAVYTREVNYEKLNESSLEKVPVSILKKKVYQFSPTPSGKEDLYAPFSCDDSYLVYGLFRIIEENSDKNNKRVGIYLIIAPKKQNNDIIQNGQKTAFSNLAEIKAEVERLQSAQGTETATAESNVLFNYIYMVRTELSVNSLSQE</sequence>
<dbReference type="InterPro" id="IPR012902">
    <property type="entry name" value="N_methyl_site"/>
</dbReference>
<evidence type="ECO:0000313" key="5">
    <source>
        <dbReference type="Proteomes" id="UP000321157"/>
    </source>
</evidence>